<dbReference type="InterPro" id="IPR037185">
    <property type="entry name" value="EmrE-like"/>
</dbReference>
<name>A0ABP9QT41_9PSEU</name>
<evidence type="ECO:0000256" key="2">
    <source>
        <dbReference type="SAM" id="Phobius"/>
    </source>
</evidence>
<dbReference type="RefSeq" id="WP_345703243.1">
    <property type="nucleotide sequence ID" value="NZ_BAABJP010000037.1"/>
</dbReference>
<feature type="transmembrane region" description="Helical" evidence="2">
    <location>
        <begin position="142"/>
        <end position="161"/>
    </location>
</feature>
<feature type="transmembrane region" description="Helical" evidence="2">
    <location>
        <begin position="232"/>
        <end position="254"/>
    </location>
</feature>
<keyword evidence="2" id="KW-1133">Transmembrane helix</keyword>
<feature type="transmembrane region" description="Helical" evidence="2">
    <location>
        <begin position="33"/>
        <end position="51"/>
    </location>
</feature>
<feature type="transmembrane region" description="Helical" evidence="2">
    <location>
        <begin position="117"/>
        <end position="135"/>
    </location>
</feature>
<evidence type="ECO:0000313" key="4">
    <source>
        <dbReference type="EMBL" id="GAA5167082.1"/>
    </source>
</evidence>
<keyword evidence="2" id="KW-0472">Membrane</keyword>
<organism evidence="4 5">
    <name type="scientific">Pseudonocardia eucalypti</name>
    <dbReference type="NCBI Taxonomy" id="648755"/>
    <lineage>
        <taxon>Bacteria</taxon>
        <taxon>Bacillati</taxon>
        <taxon>Actinomycetota</taxon>
        <taxon>Actinomycetes</taxon>
        <taxon>Pseudonocardiales</taxon>
        <taxon>Pseudonocardiaceae</taxon>
        <taxon>Pseudonocardia</taxon>
    </lineage>
</organism>
<evidence type="ECO:0000256" key="1">
    <source>
        <dbReference type="ARBA" id="ARBA00007362"/>
    </source>
</evidence>
<comment type="caution">
    <text evidence="4">The sequence shown here is derived from an EMBL/GenBank/DDBJ whole genome shotgun (WGS) entry which is preliminary data.</text>
</comment>
<dbReference type="Gene3D" id="1.10.3730.20">
    <property type="match status" value="1"/>
</dbReference>
<feature type="domain" description="EamA" evidence="3">
    <location>
        <begin position="147"/>
        <end position="277"/>
    </location>
</feature>
<feature type="transmembrane region" description="Helical" evidence="2">
    <location>
        <begin position="204"/>
        <end position="226"/>
    </location>
</feature>
<dbReference type="Pfam" id="PF00892">
    <property type="entry name" value="EamA"/>
    <property type="match status" value="1"/>
</dbReference>
<dbReference type="InterPro" id="IPR000620">
    <property type="entry name" value="EamA_dom"/>
</dbReference>
<dbReference type="EMBL" id="BAABJP010000037">
    <property type="protein sequence ID" value="GAA5167082.1"/>
    <property type="molecule type" value="Genomic_DNA"/>
</dbReference>
<proteinExistence type="inferred from homology"/>
<protein>
    <submittedName>
        <fullName evidence="4">DMT family transporter</fullName>
    </submittedName>
</protein>
<comment type="similarity">
    <text evidence="1">Belongs to the EamA transporter family.</text>
</comment>
<evidence type="ECO:0000313" key="5">
    <source>
        <dbReference type="Proteomes" id="UP001428817"/>
    </source>
</evidence>
<keyword evidence="2" id="KW-0812">Transmembrane</keyword>
<evidence type="ECO:0000259" key="3">
    <source>
        <dbReference type="Pfam" id="PF00892"/>
    </source>
</evidence>
<feature type="transmembrane region" description="Helical" evidence="2">
    <location>
        <begin position="58"/>
        <end position="80"/>
    </location>
</feature>
<gene>
    <name evidence="4" type="ORF">GCM10023321_59230</name>
</gene>
<dbReference type="Proteomes" id="UP001428817">
    <property type="component" value="Unassembled WGS sequence"/>
</dbReference>
<feature type="transmembrane region" description="Helical" evidence="2">
    <location>
        <begin position="173"/>
        <end position="192"/>
    </location>
</feature>
<keyword evidence="5" id="KW-1185">Reference proteome</keyword>
<sequence length="278" mass="28299">MTPLIVFAVLGSALLHAIWNSLAHAVPDRLVCISLIGLVDAVGGAVMIAFAGLPPAGAWPFIIASAVLHVAYALLLAASYELGEFSQMYPLARGTSPWVVALVSVFLLDHPLPPAELLGVLAVSGGLLGLVLVGGLPGRKQLPALGVATLTGLMIAGYTVVDGLGVNQAPLLAYSGWMFLLEGLPMPLIALARRRGGALASFRACAVPGVVGGVVALAAYTIVLWAQTSGALAPVAALRETSIVFGALIGSLFLGERLGHRRAVAAAVVLAGVLLISL</sequence>
<reference evidence="5" key="1">
    <citation type="journal article" date="2019" name="Int. J. Syst. Evol. Microbiol.">
        <title>The Global Catalogue of Microorganisms (GCM) 10K type strain sequencing project: providing services to taxonomists for standard genome sequencing and annotation.</title>
        <authorList>
            <consortium name="The Broad Institute Genomics Platform"/>
            <consortium name="The Broad Institute Genome Sequencing Center for Infectious Disease"/>
            <person name="Wu L."/>
            <person name="Ma J."/>
        </authorList>
    </citation>
    <scope>NUCLEOTIDE SEQUENCE [LARGE SCALE GENOMIC DNA]</scope>
    <source>
        <strain evidence="5">JCM 18303</strain>
    </source>
</reference>
<accession>A0ABP9QT41</accession>
<dbReference type="SUPFAM" id="SSF103481">
    <property type="entry name" value="Multidrug resistance efflux transporter EmrE"/>
    <property type="match status" value="2"/>
</dbReference>